<accession>A0ABQ2A281</accession>
<evidence type="ECO:0000313" key="4">
    <source>
        <dbReference type="Proteomes" id="UP000605427"/>
    </source>
</evidence>
<keyword evidence="2" id="KW-0732">Signal</keyword>
<reference evidence="4" key="1">
    <citation type="journal article" date="2019" name="Int. J. Syst. Evol. Microbiol.">
        <title>The Global Catalogue of Microorganisms (GCM) 10K type strain sequencing project: providing services to taxonomists for standard genome sequencing and annotation.</title>
        <authorList>
            <consortium name="The Broad Institute Genomics Platform"/>
            <consortium name="The Broad Institute Genome Sequencing Center for Infectious Disease"/>
            <person name="Wu L."/>
            <person name="Ma J."/>
        </authorList>
    </citation>
    <scope>NUCLEOTIDE SEQUENCE [LARGE SCALE GENOMIC DNA]</scope>
    <source>
        <strain evidence="4">CCM 8702</strain>
    </source>
</reference>
<feature type="compositionally biased region" description="Low complexity" evidence="1">
    <location>
        <begin position="288"/>
        <end position="304"/>
    </location>
</feature>
<sequence length="319" mass="33524">MYSAKRNRNRHYLANTLKISALSLLLFSAACTADSATTDTEKEAKPSGETTQTAASVYDLAVKEAQALESYAVESKTSYTVEQPAAEGAEAPDPTETAIDITGDVIAKPEVQYGLKIDTLSQGQQGSTEIYAAGNELHTKSNDGAWTTQNLEEAGEDVSITTEILDPAPLLEELESYKDSLKLTEDDNAYTLSLEASGEEAGKLIEASLARQMGDSAQADQLSALLQSGSEGSVSYSLMIDKASNQLTSSSVKLDTTLQVAEQSLHIVASTDGTYSKQNEVGEIAVPAEATSSGAATGTDTGTDTSEESTDTETDTSGE</sequence>
<feature type="chain" id="PRO_5045787094" description="Lipoprotein" evidence="2">
    <location>
        <begin position="34"/>
        <end position="319"/>
    </location>
</feature>
<dbReference type="InterPro" id="IPR046720">
    <property type="entry name" value="DUF6612"/>
</dbReference>
<name>A0ABQ2A281_9BACL</name>
<evidence type="ECO:0000256" key="1">
    <source>
        <dbReference type="SAM" id="MobiDB-lite"/>
    </source>
</evidence>
<feature type="compositionally biased region" description="Acidic residues" evidence="1">
    <location>
        <begin position="305"/>
        <end position="319"/>
    </location>
</feature>
<evidence type="ECO:0000313" key="3">
    <source>
        <dbReference type="EMBL" id="GGH82690.1"/>
    </source>
</evidence>
<feature type="region of interest" description="Disordered" evidence="1">
    <location>
        <begin position="286"/>
        <end position="319"/>
    </location>
</feature>
<organism evidence="3 4">
    <name type="scientific">Saccharibacillus endophyticus</name>
    <dbReference type="NCBI Taxonomy" id="2060666"/>
    <lineage>
        <taxon>Bacteria</taxon>
        <taxon>Bacillati</taxon>
        <taxon>Bacillota</taxon>
        <taxon>Bacilli</taxon>
        <taxon>Bacillales</taxon>
        <taxon>Paenibacillaceae</taxon>
        <taxon>Saccharibacillus</taxon>
    </lineage>
</organism>
<feature type="signal peptide" evidence="2">
    <location>
        <begin position="1"/>
        <end position="33"/>
    </location>
</feature>
<evidence type="ECO:0008006" key="5">
    <source>
        <dbReference type="Google" id="ProtNLM"/>
    </source>
</evidence>
<gene>
    <name evidence="3" type="ORF">GCM10007362_34390</name>
</gene>
<comment type="caution">
    <text evidence="3">The sequence shown here is derived from an EMBL/GenBank/DDBJ whole genome shotgun (WGS) entry which is preliminary data.</text>
</comment>
<keyword evidence="4" id="KW-1185">Reference proteome</keyword>
<dbReference type="Pfam" id="PF20316">
    <property type="entry name" value="DUF6612"/>
    <property type="match status" value="1"/>
</dbReference>
<evidence type="ECO:0000256" key="2">
    <source>
        <dbReference type="SAM" id="SignalP"/>
    </source>
</evidence>
<dbReference type="RefSeq" id="WP_172245738.1">
    <property type="nucleotide sequence ID" value="NZ_BMDD01000004.1"/>
</dbReference>
<dbReference type="EMBL" id="BMDD01000004">
    <property type="protein sequence ID" value="GGH82690.1"/>
    <property type="molecule type" value="Genomic_DNA"/>
</dbReference>
<proteinExistence type="predicted"/>
<dbReference type="Proteomes" id="UP000605427">
    <property type="component" value="Unassembled WGS sequence"/>
</dbReference>
<dbReference type="PROSITE" id="PS51257">
    <property type="entry name" value="PROKAR_LIPOPROTEIN"/>
    <property type="match status" value="1"/>
</dbReference>
<protein>
    <recommendedName>
        <fullName evidence="5">Lipoprotein</fullName>
    </recommendedName>
</protein>